<accession>A0AAX2UZM1</accession>
<comment type="caution">
    <text evidence="1">The sequence shown here is derived from an EMBL/GenBank/DDBJ whole genome shotgun (WGS) entry which is preliminary data.</text>
</comment>
<organism evidence="1 2">
    <name type="scientific">Streptococcus salivarius</name>
    <dbReference type="NCBI Taxonomy" id="1304"/>
    <lineage>
        <taxon>Bacteria</taxon>
        <taxon>Bacillati</taxon>
        <taxon>Bacillota</taxon>
        <taxon>Bacilli</taxon>
        <taxon>Lactobacillales</taxon>
        <taxon>Streptococcaceae</taxon>
        <taxon>Streptococcus</taxon>
    </lineage>
</organism>
<evidence type="ECO:0000313" key="1">
    <source>
        <dbReference type="EMBL" id="TNF65414.1"/>
    </source>
</evidence>
<evidence type="ECO:0000313" key="2">
    <source>
        <dbReference type="Proteomes" id="UP000308186"/>
    </source>
</evidence>
<dbReference type="Proteomes" id="UP000308186">
    <property type="component" value="Unassembled WGS sequence"/>
</dbReference>
<dbReference type="EMBL" id="VDCW01000038">
    <property type="protein sequence ID" value="TNF65414.1"/>
    <property type="molecule type" value="Genomic_DNA"/>
</dbReference>
<proteinExistence type="predicted"/>
<name>A0AAX2UZM1_STRSL</name>
<reference evidence="1 2" key="1">
    <citation type="submission" date="2019-06" db="EMBL/GenBank/DDBJ databases">
        <title>Genome Announcement To Ensure Probiotic Safety of Streptococcus salivarius UBSS01.</title>
        <authorList>
            <person name="Sulthana A."/>
            <person name="Lakshmi S.G."/>
            <person name="Madempudi R.S."/>
        </authorList>
    </citation>
    <scope>NUCLEOTIDE SEQUENCE [LARGE SCALE GENOMIC DNA]</scope>
    <source>
        <strain evidence="1 2">UBSS01</strain>
    </source>
</reference>
<gene>
    <name evidence="1" type="ORF">FBF48_10510</name>
</gene>
<protein>
    <submittedName>
        <fullName evidence="1">Aldehyde dehydrogenase</fullName>
    </submittedName>
</protein>
<dbReference type="AlphaFoldDB" id="A0AAX2UZM1"/>
<sequence>MPIFKLFTHEGLEVIVRAKCLTCARNLAADNAQDEGPRTWLDPNKSQIVLVRETDPPCILSRMKRDLP</sequence>